<dbReference type="GO" id="GO:0007059">
    <property type="term" value="P:chromosome segregation"/>
    <property type="evidence" value="ECO:0007669"/>
    <property type="project" value="UniProtKB-UniRule"/>
</dbReference>
<comment type="catalytic activity">
    <reaction evidence="1 7 8">
        <text>ATP-dependent breakage, passage and rejoining of double-stranded DNA.</text>
        <dbReference type="EC" id="5.6.2.2"/>
    </reaction>
</comment>
<dbReference type="GO" id="GO:0005737">
    <property type="term" value="C:cytoplasm"/>
    <property type="evidence" value="ECO:0007669"/>
    <property type="project" value="TreeGrafter"/>
</dbReference>
<keyword evidence="4 7" id="KW-0238">DNA-binding</keyword>
<dbReference type="GO" id="GO:0005524">
    <property type="term" value="F:ATP binding"/>
    <property type="evidence" value="ECO:0007669"/>
    <property type="project" value="InterPro"/>
</dbReference>
<dbReference type="InterPro" id="IPR050220">
    <property type="entry name" value="Type_II_DNA_Topoisomerases"/>
</dbReference>
<feature type="site" description="Interaction with DNA" evidence="7">
    <location>
        <position position="84"/>
    </location>
</feature>
<evidence type="ECO:0000256" key="9">
    <source>
        <dbReference type="SAM" id="Coils"/>
    </source>
</evidence>
<evidence type="ECO:0000256" key="7">
    <source>
        <dbReference type="HAMAP-Rule" id="MF_00936"/>
    </source>
</evidence>
<dbReference type="PANTHER" id="PTHR43493:SF1">
    <property type="entry name" value="DNA TOPOISOMERASE 4 SUBUNIT A"/>
    <property type="match status" value="1"/>
</dbReference>
<dbReference type="CDD" id="cd00187">
    <property type="entry name" value="TOP4c"/>
    <property type="match status" value="1"/>
</dbReference>
<dbReference type="Gene3D" id="1.10.268.10">
    <property type="entry name" value="Topoisomerase, domain 3"/>
    <property type="match status" value="1"/>
</dbReference>
<dbReference type="InterPro" id="IPR006691">
    <property type="entry name" value="GyrA/parC_rep"/>
</dbReference>
<dbReference type="NCBIfam" id="TIGR01062">
    <property type="entry name" value="parC_Gneg"/>
    <property type="match status" value="1"/>
</dbReference>
<dbReference type="NCBIfam" id="NF004044">
    <property type="entry name" value="PRK05561.1"/>
    <property type="match status" value="1"/>
</dbReference>
<evidence type="ECO:0000256" key="6">
    <source>
        <dbReference type="ARBA" id="ARBA00023235"/>
    </source>
</evidence>
<dbReference type="InterPro" id="IPR005742">
    <property type="entry name" value="TopoIV_A_Gneg"/>
</dbReference>
<dbReference type="SUPFAM" id="SSF56719">
    <property type="entry name" value="Type II DNA topoisomerase"/>
    <property type="match status" value="1"/>
</dbReference>
<dbReference type="GO" id="GO:0006265">
    <property type="term" value="P:DNA topological change"/>
    <property type="evidence" value="ECO:0007669"/>
    <property type="project" value="UniProtKB-UniRule"/>
</dbReference>
<dbReference type="InterPro" id="IPR002205">
    <property type="entry name" value="Topo_IIA_dom_A"/>
</dbReference>
<dbReference type="KEGG" id="hja:BST95_03755"/>
<comment type="caution">
    <text evidence="11">The sequence shown here is derived from an EMBL/GenBank/DDBJ whole genome shotgun (WGS) entry which is preliminary data.</text>
</comment>
<dbReference type="InterPro" id="IPR013757">
    <property type="entry name" value="Topo_IIA_A_a_sf"/>
</dbReference>
<dbReference type="InterPro" id="IPR013758">
    <property type="entry name" value="Topo_IIA_A/C_ab"/>
</dbReference>
<dbReference type="GO" id="GO:0009330">
    <property type="term" value="C:DNA topoisomerase type II (double strand cut, ATP-hydrolyzing) complex"/>
    <property type="evidence" value="ECO:0007669"/>
    <property type="project" value="TreeGrafter"/>
</dbReference>
<dbReference type="GO" id="GO:0005694">
    <property type="term" value="C:chromosome"/>
    <property type="evidence" value="ECO:0007669"/>
    <property type="project" value="InterPro"/>
</dbReference>
<evidence type="ECO:0000256" key="8">
    <source>
        <dbReference type="PROSITE-ProRule" id="PRU01384"/>
    </source>
</evidence>
<feature type="coiled-coil region" evidence="9">
    <location>
        <begin position="433"/>
        <end position="464"/>
    </location>
</feature>
<dbReference type="EC" id="5.6.2.2" evidence="7"/>
<keyword evidence="12" id="KW-1185">Reference proteome</keyword>
<sequence length="750" mass="82971">MSDIIEIDDDGIEQVSLKSYTEKAYLDYSMYVILDRALPHVGDGLKPVQRRIVYAMSELGLKASAKFKKSARTVGDVIGKFHPHGDSAAYEAMVLMAQDFSYRYPLVDGQGNWGSPDDPKSFAAMRYTESRLTAYADVLLGELGQGTVDWVPNFDGTLEEPSVLPAQVPNVLLNGTTGIAVGMATDVPPHNLNEVVSATVHLLENPKATVSELCEFVQAPDFPTEAEIITPREDILAMYESGRGALKMRARWEKEDGDIVVSALPHQVSGSKVLEQIAQQMQAKKLPMVADLRDESDHENPTRLVIVPRSNRVDIEGVMNHLFATTDLERSYRVNLNVIGIDGRPGVKGLDRILKEWLSFRTDTVRRRLEFRLEKVLRRLHILEGYLVAFLNIDEVIHIIRTEEKPKQALMDRFGISDIQAEAILELKLRNLAKLEEMKIRGEQDELEKERDNLEKILGSAARLKTLIKKELLAVAEQYGDDRRSPLVTRDEAKAFSELELMSSDPITVVMSQMGWIRAAKGHEIDPTTLSYKSGDGYKMSVRGRSNQPTVILDSTGRAYTVPSHNLPSARGQGEPVTGRINPPSGATFEGMMTGGDEQLYLLASDAGYGFVGKLSDLQTKNKAGKAALSLPKGGKVMQPAAIGETEGAWVAAVSNEGRLLVFPLADLPQMARGKGNKIIGIPPARVQAREEWVVSVQVLRAGDTLVVHAGKRHHKLKFSDLEHYRGERGRRGNKLPRGFQKVDAMVVEG</sequence>
<dbReference type="GO" id="GO:0019897">
    <property type="term" value="C:extrinsic component of plasma membrane"/>
    <property type="evidence" value="ECO:0007669"/>
    <property type="project" value="UniProtKB-UniRule"/>
</dbReference>
<dbReference type="Proteomes" id="UP000235162">
    <property type="component" value="Unassembled WGS sequence"/>
</dbReference>
<dbReference type="AlphaFoldDB" id="A0AAP8SMB9"/>
<evidence type="ECO:0000256" key="2">
    <source>
        <dbReference type="ARBA" id="ARBA00022475"/>
    </source>
</evidence>
<dbReference type="Pfam" id="PF03989">
    <property type="entry name" value="DNA_gyraseA_C"/>
    <property type="match status" value="2"/>
</dbReference>
<accession>A0AAP8SMB9</accession>
<organism evidence="11 12">
    <name type="scientific">Halioglobus japonicus</name>
    <dbReference type="NCBI Taxonomy" id="930805"/>
    <lineage>
        <taxon>Bacteria</taxon>
        <taxon>Pseudomonadati</taxon>
        <taxon>Pseudomonadota</taxon>
        <taxon>Gammaproteobacteria</taxon>
        <taxon>Cellvibrionales</taxon>
        <taxon>Halieaceae</taxon>
        <taxon>Halioglobus</taxon>
    </lineage>
</organism>
<keyword evidence="6 7" id="KW-0413">Isomerase</keyword>
<dbReference type="InterPro" id="IPR035516">
    <property type="entry name" value="Gyrase/topoIV_suA_C"/>
</dbReference>
<dbReference type="EMBL" id="PKUR01000003">
    <property type="protein sequence ID" value="PLW85410.1"/>
    <property type="molecule type" value="Genomic_DNA"/>
</dbReference>
<dbReference type="SMART" id="SM00434">
    <property type="entry name" value="TOP4c"/>
    <property type="match status" value="1"/>
</dbReference>
<dbReference type="FunFam" id="3.30.1360.40:FF:000005">
    <property type="entry name" value="DNA topoisomerase 4 subunit A"/>
    <property type="match status" value="1"/>
</dbReference>
<feature type="site" description="Interaction with DNA" evidence="7">
    <location>
        <position position="46"/>
    </location>
</feature>
<evidence type="ECO:0000313" key="11">
    <source>
        <dbReference type="EMBL" id="PLW85410.1"/>
    </source>
</evidence>
<dbReference type="PANTHER" id="PTHR43493">
    <property type="entry name" value="DNA GYRASE/TOPOISOMERASE SUBUNIT A"/>
    <property type="match status" value="1"/>
</dbReference>
<comment type="function">
    <text evidence="7">Topoisomerase IV is essential for chromosome segregation. It relaxes supercoiled DNA. Performs the decatenation events required during the replication of a circular DNA molecule.</text>
</comment>
<feature type="site" description="Transition state stabilizer" evidence="7">
    <location>
        <position position="126"/>
    </location>
</feature>
<dbReference type="Gene3D" id="2.120.10.90">
    <property type="entry name" value="DNA gyrase/topoisomerase IV, subunit A, C-terminal"/>
    <property type="match status" value="1"/>
</dbReference>
<keyword evidence="5 7" id="KW-0472">Membrane</keyword>
<dbReference type="GO" id="GO:0003677">
    <property type="term" value="F:DNA binding"/>
    <property type="evidence" value="ECO:0007669"/>
    <property type="project" value="UniProtKB-UniRule"/>
</dbReference>
<dbReference type="GO" id="GO:0003918">
    <property type="term" value="F:DNA topoisomerase type II (double strand cut, ATP-hydrolyzing) activity"/>
    <property type="evidence" value="ECO:0007669"/>
    <property type="project" value="UniProtKB-UniRule"/>
</dbReference>
<proteinExistence type="inferred from homology"/>
<reference evidence="11 12" key="1">
    <citation type="submission" date="2018-01" db="EMBL/GenBank/DDBJ databases">
        <title>The draft genome sequence of Halioglobus japonicus S1-36.</title>
        <authorList>
            <person name="Du Z.-J."/>
            <person name="Shi M.-J."/>
        </authorList>
    </citation>
    <scope>NUCLEOTIDE SEQUENCE [LARGE SCALE GENOMIC DNA]</scope>
    <source>
        <strain evidence="11 12">S1-36</strain>
    </source>
</reference>
<dbReference type="Gene3D" id="3.90.199.10">
    <property type="entry name" value="Topoisomerase II, domain 5"/>
    <property type="match status" value="1"/>
</dbReference>
<evidence type="ECO:0000313" key="12">
    <source>
        <dbReference type="Proteomes" id="UP000235162"/>
    </source>
</evidence>
<gene>
    <name evidence="7 11" type="primary">parC</name>
    <name evidence="11" type="ORF">C0029_12320</name>
</gene>
<feature type="domain" description="Topo IIA-type catalytic" evidence="10">
    <location>
        <begin position="38"/>
        <end position="501"/>
    </location>
</feature>
<dbReference type="RefSeq" id="WP_084198212.1">
    <property type="nucleotide sequence ID" value="NZ_BMYL01000003.1"/>
</dbReference>
<evidence type="ECO:0000259" key="10">
    <source>
        <dbReference type="PROSITE" id="PS52040"/>
    </source>
</evidence>
<dbReference type="PROSITE" id="PS52040">
    <property type="entry name" value="TOPO_IIA"/>
    <property type="match status" value="1"/>
</dbReference>
<dbReference type="SUPFAM" id="SSF101904">
    <property type="entry name" value="GyrA/ParC C-terminal domain-like"/>
    <property type="match status" value="1"/>
</dbReference>
<keyword evidence="9" id="KW-0175">Coiled coil</keyword>
<evidence type="ECO:0000256" key="3">
    <source>
        <dbReference type="ARBA" id="ARBA00023029"/>
    </source>
</evidence>
<comment type="subcellular location">
    <subcellularLocation>
        <location evidence="7">Cell membrane</location>
        <topology evidence="7">Peripheral membrane protein</topology>
    </subcellularLocation>
</comment>
<keyword evidence="3 7" id="KW-0799">Topoisomerase</keyword>
<evidence type="ECO:0000256" key="1">
    <source>
        <dbReference type="ARBA" id="ARBA00000185"/>
    </source>
</evidence>
<keyword evidence="2 7" id="KW-1003">Cell membrane</keyword>
<evidence type="ECO:0000256" key="5">
    <source>
        <dbReference type="ARBA" id="ARBA00023136"/>
    </source>
</evidence>
<comment type="subunit">
    <text evidence="7">Heterotetramer composed of ParC and ParE.</text>
</comment>
<dbReference type="Gene3D" id="3.30.1360.40">
    <property type="match status" value="1"/>
</dbReference>
<dbReference type="HAMAP" id="MF_00936">
    <property type="entry name" value="ParC_type1"/>
    <property type="match status" value="1"/>
</dbReference>
<evidence type="ECO:0000256" key="4">
    <source>
        <dbReference type="ARBA" id="ARBA00023125"/>
    </source>
</evidence>
<protein>
    <recommendedName>
        <fullName evidence="7">DNA topoisomerase 4 subunit A</fullName>
        <ecNumber evidence="7">5.6.2.2</ecNumber>
    </recommendedName>
    <alternativeName>
        <fullName evidence="7">Topoisomerase IV subunit A</fullName>
    </alternativeName>
</protein>
<dbReference type="Pfam" id="PF00521">
    <property type="entry name" value="DNA_topoisoIV"/>
    <property type="match status" value="1"/>
</dbReference>
<feature type="site" description="Interaction with DNA" evidence="7">
    <location>
        <position position="82"/>
    </location>
</feature>
<dbReference type="InterPro" id="IPR013760">
    <property type="entry name" value="Topo_IIA-like_dom_sf"/>
</dbReference>
<feature type="active site" description="O-(5'-phospho-DNA)-tyrosine intermediate" evidence="7 8">
    <location>
        <position position="127"/>
    </location>
</feature>
<dbReference type="FunFam" id="1.10.268.10:FF:000001">
    <property type="entry name" value="DNA gyrase subunit A"/>
    <property type="match status" value="1"/>
</dbReference>
<name>A0AAP8SMB9_9GAMM</name>
<comment type="similarity">
    <text evidence="7">Belongs to the type II topoisomerase GyrA/ParC subunit family. ParC type 1 subfamily.</text>
</comment>